<evidence type="ECO:0000256" key="7">
    <source>
        <dbReference type="ARBA" id="ARBA00022840"/>
    </source>
</evidence>
<dbReference type="SMART" id="SM00490">
    <property type="entry name" value="HELICc"/>
    <property type="match status" value="1"/>
</dbReference>
<dbReference type="PROSITE" id="PS51192">
    <property type="entry name" value="HELICASE_ATP_BIND_1"/>
    <property type="match status" value="1"/>
</dbReference>
<evidence type="ECO:0000256" key="10">
    <source>
        <dbReference type="ARBA" id="ARBA00023242"/>
    </source>
</evidence>
<dbReference type="GO" id="GO:0005634">
    <property type="term" value="C:nucleus"/>
    <property type="evidence" value="ECO:0007669"/>
    <property type="project" value="TreeGrafter"/>
</dbReference>
<evidence type="ECO:0000256" key="4">
    <source>
        <dbReference type="ARBA" id="ARBA00022763"/>
    </source>
</evidence>
<evidence type="ECO:0000313" key="14">
    <source>
        <dbReference type="Proteomes" id="UP000031512"/>
    </source>
</evidence>
<dbReference type="Pfam" id="PF00271">
    <property type="entry name" value="Helicase_C"/>
    <property type="match status" value="1"/>
</dbReference>
<keyword evidence="5" id="KW-0378">Hydrolase</keyword>
<dbReference type="AlphaFoldDB" id="L0B0Q4"/>
<dbReference type="RefSeq" id="XP_004830390.1">
    <property type="nucleotide sequence ID" value="XM_004830333.1"/>
</dbReference>
<protein>
    <submittedName>
        <fullName evidence="13">Helicase family member protein</fullName>
        <ecNumber evidence="13">2.7.11.1</ecNumber>
    </submittedName>
</protein>
<proteinExistence type="inferred from homology"/>
<name>L0B0Q4_THEEQ</name>
<dbReference type="InterPro" id="IPR050496">
    <property type="entry name" value="SNF2_RAD54_helicase_repair"/>
</dbReference>
<comment type="subcellular location">
    <subcellularLocation>
        <location evidence="1">Nucleus</location>
    </subcellularLocation>
</comment>
<dbReference type="Pfam" id="PF00176">
    <property type="entry name" value="SNF2-rel_dom"/>
    <property type="match status" value="1"/>
</dbReference>
<dbReference type="SMART" id="SM00487">
    <property type="entry name" value="DEXDc"/>
    <property type="match status" value="1"/>
</dbReference>
<dbReference type="Pfam" id="PF25875">
    <property type="entry name" value="WHD_Rad26_CSB"/>
    <property type="match status" value="1"/>
</dbReference>
<keyword evidence="7" id="KW-0067">ATP-binding</keyword>
<evidence type="ECO:0000259" key="12">
    <source>
        <dbReference type="PROSITE" id="PS51194"/>
    </source>
</evidence>
<dbReference type="EC" id="2.7.11.1" evidence="13"/>
<dbReference type="InterPro" id="IPR049730">
    <property type="entry name" value="SNF2/RAD54-like_C"/>
</dbReference>
<accession>L0B0Q4</accession>
<dbReference type="Gene3D" id="3.40.50.10810">
    <property type="entry name" value="Tandem AAA-ATPase domain"/>
    <property type="match status" value="1"/>
</dbReference>
<keyword evidence="10" id="KW-0539">Nucleus</keyword>
<dbReference type="PANTHER" id="PTHR45629">
    <property type="entry name" value="SNF2/RAD54 FAMILY MEMBER"/>
    <property type="match status" value="1"/>
</dbReference>
<keyword evidence="4" id="KW-0227">DNA damage</keyword>
<dbReference type="CDD" id="cd22254">
    <property type="entry name" value="CSB_WHD"/>
    <property type="match status" value="1"/>
</dbReference>
<evidence type="ECO:0000256" key="6">
    <source>
        <dbReference type="ARBA" id="ARBA00022806"/>
    </source>
</evidence>
<dbReference type="OrthoDB" id="413460at2759"/>
<dbReference type="KEGG" id="beq:BEWA_001310"/>
<dbReference type="InterPro" id="IPR001650">
    <property type="entry name" value="Helicase_C-like"/>
</dbReference>
<organism evidence="13 14">
    <name type="scientific">Theileria equi strain WA</name>
    <dbReference type="NCBI Taxonomy" id="1537102"/>
    <lineage>
        <taxon>Eukaryota</taxon>
        <taxon>Sar</taxon>
        <taxon>Alveolata</taxon>
        <taxon>Apicomplexa</taxon>
        <taxon>Aconoidasida</taxon>
        <taxon>Piroplasmida</taxon>
        <taxon>Theileriidae</taxon>
        <taxon>Theileria</taxon>
    </lineage>
</organism>
<evidence type="ECO:0000256" key="5">
    <source>
        <dbReference type="ARBA" id="ARBA00022801"/>
    </source>
</evidence>
<dbReference type="Proteomes" id="UP000031512">
    <property type="component" value="Chromosome 3"/>
</dbReference>
<evidence type="ECO:0000313" key="13">
    <source>
        <dbReference type="EMBL" id="AFZ80724.1"/>
    </source>
</evidence>
<dbReference type="InterPro" id="IPR027417">
    <property type="entry name" value="P-loop_NTPase"/>
</dbReference>
<dbReference type="GO" id="GO:0004386">
    <property type="term" value="F:helicase activity"/>
    <property type="evidence" value="ECO:0007669"/>
    <property type="project" value="UniProtKB-KW"/>
</dbReference>
<evidence type="ECO:0000256" key="9">
    <source>
        <dbReference type="ARBA" id="ARBA00023204"/>
    </source>
</evidence>
<evidence type="ECO:0000256" key="2">
    <source>
        <dbReference type="ARBA" id="ARBA00007025"/>
    </source>
</evidence>
<dbReference type="InterPro" id="IPR014001">
    <property type="entry name" value="Helicase_ATP-bd"/>
</dbReference>
<evidence type="ECO:0000256" key="1">
    <source>
        <dbReference type="ARBA" id="ARBA00004123"/>
    </source>
</evidence>
<dbReference type="GO" id="GO:0005524">
    <property type="term" value="F:ATP binding"/>
    <property type="evidence" value="ECO:0007669"/>
    <property type="project" value="InterPro"/>
</dbReference>
<dbReference type="InterPro" id="IPR038718">
    <property type="entry name" value="SNF2-like_sf"/>
</dbReference>
<dbReference type="InterPro" id="IPR000330">
    <property type="entry name" value="SNF2_N"/>
</dbReference>
<sequence>MNLNVREIDSETLEQKTCRQFEESYCIQLILNKLKRKIDQNDRRYEKFYSKLQKIVDSNRTLALGESIGDSQEYKLLGKSKIQVGDEVLELSDDDSDDESANTHLSTIENIVKIANIDAVELADDIYIPLDKYNKLYDHQKKGLKWLVGLHKRNHGGILADDMGLGKTVTVLSLFSALTFSSHGKEPMRILVVCTITLINQWKEEISRWVPDIEFRVFHTSHGLINDKKIDRHTIVITSYDTLRINIEYFNMCDWSYVVLDEGQKIRNPDSAITLAVKTLGTPHRLLMSGSPIQNNLVEFWSLLDFVAPGHLGTLPLFIEQFVDPITQSQDKSNSSVAYNCAIRLRSLIVPFIQRNVKSNFIKSINLPKKSEHVLLCNLTATQHYIYVRMLRTLSIDELSSKQRNEELYRRYKNRYLMLLSILRKICNHPDLVLSERPKDFGKAERSGKLSVTLEIVSKWESEGHKMLLFSQTIQMLNIIQAALESRYTAERICRMDGTVSLKKREKVLSDFENCGEKFILLLTTRVGGVGLNLTFADRILIYDPDWNPMTDSQARERCYRIGQTKDVLIYRLITAHTVEEKIYHRQIYKYYLSERILSDPRVVNFRFLPSSDLLQIPPEPPSKDGLSRKYLSKVNRLLKNREFELELRQLNNSKDMFQNYEDVKESADNPLLQSIFEHHNVEGIIKHDEIENTKLSKIEDTSSRIADNAIRLLKKSLNERRAYDISIPTWTGKSGMAAAPVLGRFSQNSHHILNNLKNMKRKLTLSSQGEDEIAQDILDYFKHRKNQSAQTGEVIQHFGPIIPESQSSIFKLLLKRICNLVKVEGGPNYWKLKSEFVLNNENDRTSKPKPSVVQGI</sequence>
<evidence type="ECO:0000259" key="11">
    <source>
        <dbReference type="PROSITE" id="PS51192"/>
    </source>
</evidence>
<dbReference type="GeneID" id="15805775"/>
<gene>
    <name evidence="13" type="ORF">BEWA_001310</name>
</gene>
<dbReference type="EMBL" id="CP001670">
    <property type="protein sequence ID" value="AFZ80724.1"/>
    <property type="molecule type" value="Genomic_DNA"/>
</dbReference>
<keyword evidence="9" id="KW-0234">DNA repair</keyword>
<evidence type="ECO:0000256" key="8">
    <source>
        <dbReference type="ARBA" id="ARBA00023125"/>
    </source>
</evidence>
<dbReference type="GO" id="GO:0016787">
    <property type="term" value="F:hydrolase activity"/>
    <property type="evidence" value="ECO:0007669"/>
    <property type="project" value="UniProtKB-KW"/>
</dbReference>
<comment type="similarity">
    <text evidence="2">Belongs to the SNF2/RAD54 helicase family.</text>
</comment>
<dbReference type="GO" id="GO:0008094">
    <property type="term" value="F:ATP-dependent activity, acting on DNA"/>
    <property type="evidence" value="ECO:0007669"/>
    <property type="project" value="TreeGrafter"/>
</dbReference>
<feature type="domain" description="Helicase ATP-binding" evidence="11">
    <location>
        <begin position="148"/>
        <end position="310"/>
    </location>
</feature>
<evidence type="ECO:0000256" key="3">
    <source>
        <dbReference type="ARBA" id="ARBA00022741"/>
    </source>
</evidence>
<keyword evidence="6 13" id="KW-0347">Helicase</keyword>
<dbReference type="SUPFAM" id="SSF52540">
    <property type="entry name" value="P-loop containing nucleoside triphosphate hydrolases"/>
    <property type="match status" value="2"/>
</dbReference>
<dbReference type="GO" id="GO:0004674">
    <property type="term" value="F:protein serine/threonine kinase activity"/>
    <property type="evidence" value="ECO:0007669"/>
    <property type="project" value="UniProtKB-EC"/>
</dbReference>
<dbReference type="eggNOG" id="KOG0387">
    <property type="taxonomic scope" value="Eukaryota"/>
</dbReference>
<dbReference type="PANTHER" id="PTHR45629:SF7">
    <property type="entry name" value="DNA EXCISION REPAIR PROTEIN ERCC-6-RELATED"/>
    <property type="match status" value="1"/>
</dbReference>
<keyword evidence="13" id="KW-0808">Transferase</keyword>
<dbReference type="Gene3D" id="3.40.50.300">
    <property type="entry name" value="P-loop containing nucleotide triphosphate hydrolases"/>
    <property type="match status" value="1"/>
</dbReference>
<feature type="domain" description="Helicase C-terminal" evidence="12">
    <location>
        <begin position="452"/>
        <end position="610"/>
    </location>
</feature>
<dbReference type="PROSITE" id="PS51194">
    <property type="entry name" value="HELICASE_CTER"/>
    <property type="match status" value="1"/>
</dbReference>
<dbReference type="GO" id="GO:0006283">
    <property type="term" value="P:transcription-coupled nucleotide-excision repair"/>
    <property type="evidence" value="ECO:0007669"/>
    <property type="project" value="TreeGrafter"/>
</dbReference>
<keyword evidence="3" id="KW-0547">Nucleotide-binding</keyword>
<keyword evidence="14" id="KW-1185">Reference proteome</keyword>
<dbReference type="InterPro" id="IPR058951">
    <property type="entry name" value="WHD_Rad26_CSB-like"/>
</dbReference>
<keyword evidence="8" id="KW-0238">DNA-binding</keyword>
<dbReference type="VEuPathDB" id="PiroplasmaDB:BEWA_001310"/>
<dbReference type="STRING" id="1537102.L0B0Q4"/>
<dbReference type="CDD" id="cd18793">
    <property type="entry name" value="SF2_C_SNF"/>
    <property type="match status" value="1"/>
</dbReference>
<reference evidence="13 14" key="1">
    <citation type="journal article" date="2012" name="BMC Genomics">
        <title>Comparative genomic analysis and phylogenetic position of Theileria equi.</title>
        <authorList>
            <person name="Kappmeyer L.S."/>
            <person name="Thiagarajan M."/>
            <person name="Herndon D.R."/>
            <person name="Ramsay J.D."/>
            <person name="Caler E."/>
            <person name="Djikeng A."/>
            <person name="Gillespie J.J."/>
            <person name="Lau A.O."/>
            <person name="Roalson E.H."/>
            <person name="Silva J.C."/>
            <person name="Silva M.G."/>
            <person name="Suarez C.E."/>
            <person name="Ueti M.W."/>
            <person name="Nene V.M."/>
            <person name="Mealey R.H."/>
            <person name="Knowles D.P."/>
            <person name="Brayton K.A."/>
        </authorList>
    </citation>
    <scope>NUCLEOTIDE SEQUENCE [LARGE SCALE GENOMIC DNA]</scope>
    <source>
        <strain evidence="13 14">WA</strain>
    </source>
</reference>